<dbReference type="RefSeq" id="WP_184952623.1">
    <property type="nucleotide sequence ID" value="NZ_BOMC01000039.1"/>
</dbReference>
<accession>A0A7W7CST7</accession>
<evidence type="ECO:0000313" key="1">
    <source>
        <dbReference type="EMBL" id="MBB4694081.1"/>
    </source>
</evidence>
<evidence type="ECO:0000313" key="2">
    <source>
        <dbReference type="Proteomes" id="UP000542742"/>
    </source>
</evidence>
<protein>
    <submittedName>
        <fullName evidence="1">Uncharacterized protein</fullName>
    </submittedName>
</protein>
<dbReference type="Proteomes" id="UP000542742">
    <property type="component" value="Unassembled WGS sequence"/>
</dbReference>
<organism evidence="1 2">
    <name type="scientific">Paractinoplanes abujensis</name>
    <dbReference type="NCBI Taxonomy" id="882441"/>
    <lineage>
        <taxon>Bacteria</taxon>
        <taxon>Bacillati</taxon>
        <taxon>Actinomycetota</taxon>
        <taxon>Actinomycetes</taxon>
        <taxon>Micromonosporales</taxon>
        <taxon>Micromonosporaceae</taxon>
        <taxon>Paractinoplanes</taxon>
    </lineage>
</organism>
<comment type="caution">
    <text evidence="1">The sequence shown here is derived from an EMBL/GenBank/DDBJ whole genome shotgun (WGS) entry which is preliminary data.</text>
</comment>
<reference evidence="1 2" key="1">
    <citation type="submission" date="2020-08" db="EMBL/GenBank/DDBJ databases">
        <title>Sequencing the genomes of 1000 actinobacteria strains.</title>
        <authorList>
            <person name="Klenk H.-P."/>
        </authorList>
    </citation>
    <scope>NUCLEOTIDE SEQUENCE [LARGE SCALE GENOMIC DNA]</scope>
    <source>
        <strain evidence="1 2">DSM 45518</strain>
    </source>
</reference>
<gene>
    <name evidence="1" type="ORF">BKA14_004229</name>
</gene>
<proteinExistence type="predicted"/>
<keyword evidence="2" id="KW-1185">Reference proteome</keyword>
<sequence length="229" mass="25405">MRWFRRGAGKEQQTDSTAARALVDDVRDRYGAHLHNPFRSQAAACAAQLAGADEDGLLAAAILLHQFADDAHRDISTQLGHLVDRSNYRPQWRHPRGGPRWNLFVLPARLHPYVHVSAAATVLGEQAKNAVRATAPVPLLAHVFEILDLTVIGWEFARVRPDTDLAGLAHRLIGTARDLRAAMSDEPPLPDPVRELMRRNNTIDVYDPQAPHVVGHFNPGKEMREALLA</sequence>
<name>A0A7W7CST7_9ACTN</name>
<dbReference type="EMBL" id="JACHMF010000001">
    <property type="protein sequence ID" value="MBB4694081.1"/>
    <property type="molecule type" value="Genomic_DNA"/>
</dbReference>
<dbReference type="AlphaFoldDB" id="A0A7W7CST7"/>